<feature type="compositionally biased region" description="Basic and acidic residues" evidence="1">
    <location>
        <begin position="52"/>
        <end position="61"/>
    </location>
</feature>
<dbReference type="AlphaFoldDB" id="A0A6I8MDT0"/>
<keyword evidence="2" id="KW-0812">Transmembrane</keyword>
<dbReference type="EMBL" id="LR738855">
    <property type="protein sequence ID" value="VZH84369.1"/>
    <property type="molecule type" value="Genomic_DNA"/>
</dbReference>
<gene>
    <name evidence="3" type="ORF">FRC0190_00392</name>
</gene>
<keyword evidence="2" id="KW-0472">Membrane</keyword>
<name>A0A6I8MDT0_9CORY</name>
<protein>
    <recommendedName>
        <fullName evidence="5">Transmembrane protein</fullName>
    </recommendedName>
</protein>
<feature type="transmembrane region" description="Helical" evidence="2">
    <location>
        <begin position="132"/>
        <end position="155"/>
    </location>
</feature>
<feature type="region of interest" description="Disordered" evidence="1">
    <location>
        <begin position="12"/>
        <end position="66"/>
    </location>
</feature>
<dbReference type="RefSeq" id="WP_155871501.1">
    <property type="nucleotide sequence ID" value="NZ_CP168248.1"/>
</dbReference>
<evidence type="ECO:0008006" key="5">
    <source>
        <dbReference type="Google" id="ProtNLM"/>
    </source>
</evidence>
<proteinExistence type="predicted"/>
<feature type="transmembrane region" description="Helical" evidence="2">
    <location>
        <begin position="161"/>
        <end position="180"/>
    </location>
</feature>
<reference evidence="3 4" key="1">
    <citation type="submission" date="2019-11" db="EMBL/GenBank/DDBJ databases">
        <authorList>
            <person name="Brisse S."/>
        </authorList>
    </citation>
    <scope>NUCLEOTIDE SEQUENCE [LARGE SCALE GENOMIC DNA]</scope>
    <source>
        <strain evidence="3">FRC0190</strain>
    </source>
</reference>
<evidence type="ECO:0000313" key="4">
    <source>
        <dbReference type="Proteomes" id="UP000423525"/>
    </source>
</evidence>
<accession>A0A6I8MDT0</accession>
<evidence type="ECO:0000256" key="2">
    <source>
        <dbReference type="SAM" id="Phobius"/>
    </source>
</evidence>
<evidence type="ECO:0000313" key="3">
    <source>
        <dbReference type="EMBL" id="VZH84369.1"/>
    </source>
</evidence>
<keyword evidence="2" id="KW-1133">Transmembrane helix</keyword>
<sequence>MSEKQLTVAELLARSGKADATSETPRRRRRNLEEGGVSVAELTGNIPKVKAKPAEPKHSNEPIDTPSTEETIVLSVVDEGDPVRLTTDSFPAVQAEIPAVELEEEPEEIVEEEADDEEEYWEEEEPVSVASVVGLALVGIIVGVGIFLGFGYLWANYSRKVVGLLALAVIAAMITVAHVLRTESDRRSMVWAGCAGVAVTFVPMLVS</sequence>
<dbReference type="KEGG" id="crf:FRC0190_00392"/>
<evidence type="ECO:0000256" key="1">
    <source>
        <dbReference type="SAM" id="MobiDB-lite"/>
    </source>
</evidence>
<dbReference type="Proteomes" id="UP000423525">
    <property type="component" value="Chromosome"/>
</dbReference>
<feature type="transmembrane region" description="Helical" evidence="2">
    <location>
        <begin position="189"/>
        <end position="206"/>
    </location>
</feature>
<organism evidence="3 4">
    <name type="scientific">Corynebacterium rouxii</name>
    <dbReference type="NCBI Taxonomy" id="2719119"/>
    <lineage>
        <taxon>Bacteria</taxon>
        <taxon>Bacillati</taxon>
        <taxon>Actinomycetota</taxon>
        <taxon>Actinomycetes</taxon>
        <taxon>Mycobacteriales</taxon>
        <taxon>Corynebacteriaceae</taxon>
        <taxon>Corynebacterium</taxon>
    </lineage>
</organism>